<keyword evidence="1" id="KW-0496">Mitochondrion</keyword>
<organism evidence="1">
    <name type="scientific">Utricularia reniformis</name>
    <dbReference type="NCBI Taxonomy" id="192314"/>
    <lineage>
        <taxon>Eukaryota</taxon>
        <taxon>Viridiplantae</taxon>
        <taxon>Streptophyta</taxon>
        <taxon>Embryophyta</taxon>
        <taxon>Tracheophyta</taxon>
        <taxon>Spermatophyta</taxon>
        <taxon>Magnoliopsida</taxon>
        <taxon>eudicotyledons</taxon>
        <taxon>Gunneridae</taxon>
        <taxon>Pentapetalae</taxon>
        <taxon>asterids</taxon>
        <taxon>lamiids</taxon>
        <taxon>Lamiales</taxon>
        <taxon>Lentibulariaceae</taxon>
        <taxon>Utricularia</taxon>
    </lineage>
</organism>
<sequence>MNPLSVNELGSYDTIRDSTGHKRLISRQITDKGMVFS</sequence>
<dbReference type="AlphaFoldDB" id="A0A1Y0AZJ6"/>
<geneLocation type="mitochondrion" evidence="1"/>
<proteinExistence type="predicted"/>
<accession>A0A1Y0AZJ6</accession>
<evidence type="ECO:0000313" key="1">
    <source>
        <dbReference type="EMBL" id="ART30587.1"/>
    </source>
</evidence>
<reference evidence="1" key="1">
    <citation type="submission" date="2017-03" db="EMBL/GenBank/DDBJ databases">
        <title>The mitochondrial genome of the carnivorous plant Utricularia reniformis (Lentibulariaceae): structure, comparative analysis and evolutionary landmarks.</title>
        <authorList>
            <person name="Silva S.R."/>
            <person name="Alvarenga D.O."/>
            <person name="Michael T.P."/>
            <person name="Miranda V.F.O."/>
            <person name="Varani A.M."/>
        </authorList>
    </citation>
    <scope>NUCLEOTIDE SEQUENCE</scope>
</reference>
<protein>
    <submittedName>
        <fullName evidence="1">Uncharacterized protein</fullName>
    </submittedName>
</protein>
<name>A0A1Y0AZJ6_9LAMI</name>
<gene>
    <name evidence="1" type="ORF">AEK19_MT0312</name>
</gene>
<dbReference type="EMBL" id="KY774314">
    <property type="protein sequence ID" value="ART30587.1"/>
    <property type="molecule type" value="Genomic_DNA"/>
</dbReference>